<protein>
    <recommendedName>
        <fullName evidence="2">Malic enzyme N-terminal domain-containing protein</fullName>
    </recommendedName>
</protein>
<accession>A0A8C9UIH5</accession>
<dbReference type="GO" id="GO:0004473">
    <property type="term" value="F:malate dehydrogenase (decarboxylating) (NADP+) activity"/>
    <property type="evidence" value="ECO:0007669"/>
    <property type="project" value="TreeGrafter"/>
</dbReference>
<dbReference type="PANTHER" id="PTHR23406:SF27">
    <property type="entry name" value="NAD-DEPENDENT MALIC ENZYME, MITOCHONDRIAL"/>
    <property type="match status" value="1"/>
</dbReference>
<dbReference type="Pfam" id="PF00390">
    <property type="entry name" value="malic"/>
    <property type="match status" value="1"/>
</dbReference>
<dbReference type="PANTHER" id="PTHR23406">
    <property type="entry name" value="MALIC ENZYME-RELATED"/>
    <property type="match status" value="1"/>
</dbReference>
<dbReference type="GeneTree" id="ENSGT00950000183134"/>
<proteinExistence type="predicted"/>
<dbReference type="Gene3D" id="3.40.50.10380">
    <property type="entry name" value="Malic enzyme, N-terminal domain"/>
    <property type="match status" value="1"/>
</dbReference>
<dbReference type="InterPro" id="IPR037062">
    <property type="entry name" value="Malic_N_dom_sf"/>
</dbReference>
<dbReference type="PRINTS" id="PR00072">
    <property type="entry name" value="MALOXRDTASE"/>
</dbReference>
<evidence type="ECO:0000313" key="3">
    <source>
        <dbReference type="Ensembl" id="ENSSCAP00000023154.1"/>
    </source>
</evidence>
<dbReference type="InterPro" id="IPR046346">
    <property type="entry name" value="Aminoacid_DH-like_N_sf"/>
</dbReference>
<organism evidence="3 4">
    <name type="scientific">Serinus canaria</name>
    <name type="common">Island canary</name>
    <name type="synonym">Fringilla canaria</name>
    <dbReference type="NCBI Taxonomy" id="9135"/>
    <lineage>
        <taxon>Eukaryota</taxon>
        <taxon>Metazoa</taxon>
        <taxon>Chordata</taxon>
        <taxon>Craniata</taxon>
        <taxon>Vertebrata</taxon>
        <taxon>Euteleostomi</taxon>
        <taxon>Archelosauria</taxon>
        <taxon>Archosauria</taxon>
        <taxon>Dinosauria</taxon>
        <taxon>Saurischia</taxon>
        <taxon>Theropoda</taxon>
        <taxon>Coelurosauria</taxon>
        <taxon>Aves</taxon>
        <taxon>Neognathae</taxon>
        <taxon>Neoaves</taxon>
        <taxon>Telluraves</taxon>
        <taxon>Australaves</taxon>
        <taxon>Passeriformes</taxon>
        <taxon>Passeroidea</taxon>
        <taxon>Fringillidae</taxon>
        <taxon>Carduelinae</taxon>
        <taxon>Serinus</taxon>
    </lineage>
</organism>
<evidence type="ECO:0000313" key="4">
    <source>
        <dbReference type="Proteomes" id="UP000694409"/>
    </source>
</evidence>
<name>A0A8C9UIH5_SERCA</name>
<dbReference type="InterPro" id="IPR012301">
    <property type="entry name" value="Malic_N_dom"/>
</dbReference>
<sequence>MHGMSHPVFLFQLLFCRVLQDYIEWLMPIVYTPTVGLACSQYGHILRRPKGLFISISDRGHVRSIVNNWPENDAVVITDGERILGLGDLGMYGMGIPVGKLCLYTACAGIHPDKYLPVCIDIGTDNTTLLKDPFYIGLYKKRDPITDRYDSEYSCYLSNVGGHSLLYSIWSSIKHFKRTQLFFSLRFSLNLQ</sequence>
<dbReference type="InterPro" id="IPR001891">
    <property type="entry name" value="Malic_OxRdtase"/>
</dbReference>
<feature type="signal peptide" evidence="1">
    <location>
        <begin position="1"/>
        <end position="20"/>
    </location>
</feature>
<dbReference type="SUPFAM" id="SSF53223">
    <property type="entry name" value="Aminoacid dehydrogenase-like, N-terminal domain"/>
    <property type="match status" value="1"/>
</dbReference>
<dbReference type="GO" id="GO:0006108">
    <property type="term" value="P:malate metabolic process"/>
    <property type="evidence" value="ECO:0007669"/>
    <property type="project" value="TreeGrafter"/>
</dbReference>
<dbReference type="OMA" id="NWPENDA"/>
<dbReference type="Proteomes" id="UP000694409">
    <property type="component" value="Unassembled WGS sequence"/>
</dbReference>
<evidence type="ECO:0000259" key="2">
    <source>
        <dbReference type="SMART" id="SM01274"/>
    </source>
</evidence>
<dbReference type="SMART" id="SM01274">
    <property type="entry name" value="malic"/>
    <property type="match status" value="1"/>
</dbReference>
<keyword evidence="1" id="KW-0732">Signal</keyword>
<feature type="chain" id="PRO_5034806754" description="Malic enzyme N-terminal domain-containing protein" evidence="1">
    <location>
        <begin position="21"/>
        <end position="192"/>
    </location>
</feature>
<dbReference type="AlphaFoldDB" id="A0A8C9UIH5"/>
<reference evidence="3" key="2">
    <citation type="submission" date="2025-09" db="UniProtKB">
        <authorList>
            <consortium name="Ensembl"/>
        </authorList>
    </citation>
    <scope>IDENTIFICATION</scope>
</reference>
<evidence type="ECO:0000256" key="1">
    <source>
        <dbReference type="SAM" id="SignalP"/>
    </source>
</evidence>
<feature type="domain" description="Malic enzyme N-terminal" evidence="2">
    <location>
        <begin position="8"/>
        <end position="150"/>
    </location>
</feature>
<dbReference type="Ensembl" id="ENSSCAT00000025779.1">
    <property type="protein sequence ID" value="ENSSCAP00000023154.1"/>
    <property type="gene ID" value="ENSSCAG00000016589.1"/>
</dbReference>
<reference evidence="3" key="1">
    <citation type="submission" date="2025-08" db="UniProtKB">
        <authorList>
            <consortium name="Ensembl"/>
        </authorList>
    </citation>
    <scope>IDENTIFICATION</scope>
</reference>
<dbReference type="GO" id="GO:0005739">
    <property type="term" value="C:mitochondrion"/>
    <property type="evidence" value="ECO:0007669"/>
    <property type="project" value="TreeGrafter"/>
</dbReference>
<keyword evidence="4" id="KW-1185">Reference proteome</keyword>